<organism evidence="1 2">
    <name type="scientific">Tricholomella constricta</name>
    <dbReference type="NCBI Taxonomy" id="117010"/>
    <lineage>
        <taxon>Eukaryota</taxon>
        <taxon>Fungi</taxon>
        <taxon>Dikarya</taxon>
        <taxon>Basidiomycota</taxon>
        <taxon>Agaricomycotina</taxon>
        <taxon>Agaricomycetes</taxon>
        <taxon>Agaricomycetidae</taxon>
        <taxon>Agaricales</taxon>
        <taxon>Tricholomatineae</taxon>
        <taxon>Lyophyllaceae</taxon>
        <taxon>Tricholomella</taxon>
    </lineage>
</organism>
<dbReference type="EMBL" id="JAACJP010000031">
    <property type="protein sequence ID" value="KAF5375900.1"/>
    <property type="molecule type" value="Genomic_DNA"/>
</dbReference>
<reference evidence="1 2" key="1">
    <citation type="journal article" date="2020" name="ISME J.">
        <title>Uncovering the hidden diversity of litter-decomposition mechanisms in mushroom-forming fungi.</title>
        <authorList>
            <person name="Floudas D."/>
            <person name="Bentzer J."/>
            <person name="Ahren D."/>
            <person name="Johansson T."/>
            <person name="Persson P."/>
            <person name="Tunlid A."/>
        </authorList>
    </citation>
    <scope>NUCLEOTIDE SEQUENCE [LARGE SCALE GENOMIC DNA]</scope>
    <source>
        <strain evidence="1 2">CBS 661.87</strain>
    </source>
</reference>
<sequence length="284" mass="31370">MSTLPPPPSPLDWAVNTDKLTATRTSLIEAQNAVHAATANPTKFRKKAKEFTAKILSPAKAVVDILEALGGFHPAIKAVAGVLKGVIQLEETRGDIDRRIAAFFPEIVSLLLLYTKLGPVFNDEREHRLQLDDQLGKVTESIIKFGSFSENYYKRKRKLLHFVLFAAGLKQELDDLLKAFIQLTQGINTLVLHKSALTVTTVAYNMVTGADLEEEFRKFKDAIHKEDDRERQAALAVAAAGGLNAALKDPESIAQFTEAFGKQVTPSIRKAFTEDMKKILKKDG</sequence>
<gene>
    <name evidence="1" type="ORF">D9615_008221</name>
</gene>
<dbReference type="AlphaFoldDB" id="A0A8H5H3T8"/>
<proteinExistence type="predicted"/>
<evidence type="ECO:0000313" key="2">
    <source>
        <dbReference type="Proteomes" id="UP000565441"/>
    </source>
</evidence>
<name>A0A8H5H3T8_9AGAR</name>
<dbReference type="Proteomes" id="UP000565441">
    <property type="component" value="Unassembled WGS sequence"/>
</dbReference>
<evidence type="ECO:0000313" key="1">
    <source>
        <dbReference type="EMBL" id="KAF5375900.1"/>
    </source>
</evidence>
<protein>
    <submittedName>
        <fullName evidence="1">Uncharacterized protein</fullName>
    </submittedName>
</protein>
<keyword evidence="2" id="KW-1185">Reference proteome</keyword>
<accession>A0A8H5H3T8</accession>
<comment type="caution">
    <text evidence="1">The sequence shown here is derived from an EMBL/GenBank/DDBJ whole genome shotgun (WGS) entry which is preliminary data.</text>
</comment>